<dbReference type="EMBL" id="VUMU01000021">
    <property type="protein sequence ID" value="MST59167.1"/>
    <property type="molecule type" value="Genomic_DNA"/>
</dbReference>
<keyword evidence="3" id="KW-1185">Reference proteome</keyword>
<keyword evidence="1" id="KW-0472">Membrane</keyword>
<protein>
    <submittedName>
        <fullName evidence="2">DUF4190 domain-containing protein</fullName>
    </submittedName>
</protein>
<dbReference type="AlphaFoldDB" id="A0A6L5YNA6"/>
<sequence>MDYYQNQNNEMNQNIPQIDPKYRGLSIASMVCGICSLILCCTGLLSIPAGALGILFAMLTRKKGQRMSSMCVAGIWLSCVGLALGIFITISSIVTVFTDPSYRNMLDQMYQQMYGVDMEGFWQSYL</sequence>
<comment type="caution">
    <text evidence="2">The sequence shown here is derived from an EMBL/GenBank/DDBJ whole genome shotgun (WGS) entry which is preliminary data.</text>
</comment>
<keyword evidence="1" id="KW-1133">Transmembrane helix</keyword>
<evidence type="ECO:0000313" key="2">
    <source>
        <dbReference type="EMBL" id="MST59167.1"/>
    </source>
</evidence>
<evidence type="ECO:0000256" key="1">
    <source>
        <dbReference type="SAM" id="Phobius"/>
    </source>
</evidence>
<gene>
    <name evidence="2" type="ORF">FYJ59_13140</name>
</gene>
<dbReference type="Proteomes" id="UP000476055">
    <property type="component" value="Unassembled WGS sequence"/>
</dbReference>
<keyword evidence="1" id="KW-0812">Transmembrane</keyword>
<proteinExistence type="predicted"/>
<name>A0A6L5YNA6_9FIRM</name>
<organism evidence="2 3">
    <name type="scientific">Waltera intestinalis</name>
    <dbReference type="NCBI Taxonomy" id="2606635"/>
    <lineage>
        <taxon>Bacteria</taxon>
        <taxon>Bacillati</taxon>
        <taxon>Bacillota</taxon>
        <taxon>Clostridia</taxon>
        <taxon>Lachnospirales</taxon>
        <taxon>Lachnospiraceae</taxon>
        <taxon>Waltera</taxon>
    </lineage>
</organism>
<feature type="transmembrane region" description="Helical" evidence="1">
    <location>
        <begin position="71"/>
        <end position="97"/>
    </location>
</feature>
<reference evidence="2 3" key="1">
    <citation type="submission" date="2019-08" db="EMBL/GenBank/DDBJ databases">
        <title>In-depth cultivation of the pig gut microbiome towards novel bacterial diversity and tailored functional studies.</title>
        <authorList>
            <person name="Wylensek D."/>
            <person name="Hitch T.C.A."/>
            <person name="Clavel T."/>
        </authorList>
    </citation>
    <scope>NUCLEOTIDE SEQUENCE [LARGE SCALE GENOMIC DNA]</scope>
    <source>
        <strain evidence="2 3">WCA3-601-WT-6H</strain>
    </source>
</reference>
<accession>A0A6L5YNA6</accession>
<evidence type="ECO:0000313" key="3">
    <source>
        <dbReference type="Proteomes" id="UP000476055"/>
    </source>
</evidence>
<dbReference type="RefSeq" id="WP_022152923.1">
    <property type="nucleotide sequence ID" value="NZ_VUMU01000021.1"/>
</dbReference>
<feature type="transmembrane region" description="Helical" evidence="1">
    <location>
        <begin position="27"/>
        <end position="59"/>
    </location>
</feature>